<dbReference type="STRING" id="1185876.BN8_00059"/>
<name>I2GB75_9BACT</name>
<feature type="transmembrane region" description="Helical" evidence="1">
    <location>
        <begin position="6"/>
        <end position="28"/>
    </location>
</feature>
<keyword evidence="1" id="KW-0812">Transmembrane</keyword>
<feature type="transmembrane region" description="Helical" evidence="1">
    <location>
        <begin position="68"/>
        <end position="94"/>
    </location>
</feature>
<organism evidence="2 3">
    <name type="scientific">Fibrisoma limi BUZ 3</name>
    <dbReference type="NCBI Taxonomy" id="1185876"/>
    <lineage>
        <taxon>Bacteria</taxon>
        <taxon>Pseudomonadati</taxon>
        <taxon>Bacteroidota</taxon>
        <taxon>Cytophagia</taxon>
        <taxon>Cytophagales</taxon>
        <taxon>Spirosomataceae</taxon>
        <taxon>Fibrisoma</taxon>
    </lineage>
</organism>
<accession>I2GB75</accession>
<dbReference type="RefSeq" id="WP_009279739.1">
    <property type="nucleotide sequence ID" value="NZ_CAIT01000003.1"/>
</dbReference>
<protein>
    <submittedName>
        <fullName evidence="2">Uncharacterized protein</fullName>
    </submittedName>
</protein>
<dbReference type="AlphaFoldDB" id="I2GB75"/>
<reference evidence="2 3" key="1">
    <citation type="journal article" date="2012" name="J. Bacteriol.">
        <title>Genome Sequence of the Filamentous Bacterium Fibrisoma limi BUZ 3T.</title>
        <authorList>
            <person name="Filippini M."/>
            <person name="Qi W."/>
            <person name="Jaenicke S."/>
            <person name="Goesmann A."/>
            <person name="Smits T.H."/>
            <person name="Bagheri H.C."/>
        </authorList>
    </citation>
    <scope>NUCLEOTIDE SEQUENCE [LARGE SCALE GENOMIC DNA]</scope>
    <source>
        <strain evidence="3">BUZ 3T</strain>
    </source>
</reference>
<dbReference type="EMBL" id="CAIT01000003">
    <property type="protein sequence ID" value="CCH51149.1"/>
    <property type="molecule type" value="Genomic_DNA"/>
</dbReference>
<proteinExistence type="predicted"/>
<evidence type="ECO:0000313" key="2">
    <source>
        <dbReference type="EMBL" id="CCH51149.1"/>
    </source>
</evidence>
<evidence type="ECO:0000256" key="1">
    <source>
        <dbReference type="SAM" id="Phobius"/>
    </source>
</evidence>
<dbReference type="OrthoDB" id="963227at2"/>
<keyword evidence="1" id="KW-1133">Transmembrane helix</keyword>
<sequence>MKLYDLNLYAIGLVLGAWLLTRLGYALLPSSDSGPFYVGFLIYLLAYPVMGWSAIRAVWWAIRGHKTWVKSLLLVAATIVQFHLTLAGFLLLMAEAFRDFPKR</sequence>
<feature type="transmembrane region" description="Helical" evidence="1">
    <location>
        <begin position="40"/>
        <end position="62"/>
    </location>
</feature>
<evidence type="ECO:0000313" key="3">
    <source>
        <dbReference type="Proteomes" id="UP000009309"/>
    </source>
</evidence>
<dbReference type="Proteomes" id="UP000009309">
    <property type="component" value="Unassembled WGS sequence"/>
</dbReference>
<gene>
    <name evidence="2" type="ORF">BN8_00059</name>
</gene>
<keyword evidence="1" id="KW-0472">Membrane</keyword>
<comment type="caution">
    <text evidence="2">The sequence shown here is derived from an EMBL/GenBank/DDBJ whole genome shotgun (WGS) entry which is preliminary data.</text>
</comment>
<dbReference type="eggNOG" id="ENOG502ZRJG">
    <property type="taxonomic scope" value="Bacteria"/>
</dbReference>
<keyword evidence="3" id="KW-1185">Reference proteome</keyword>